<dbReference type="FunFam" id="3.40.605.10:FF:000007">
    <property type="entry name" value="NAD/NADP-dependent betaine aldehyde dehydrogenase"/>
    <property type="match status" value="1"/>
</dbReference>
<dbReference type="Proteomes" id="UP000053095">
    <property type="component" value="Unassembled WGS sequence"/>
</dbReference>
<evidence type="ECO:0000313" key="8">
    <source>
        <dbReference type="EMBL" id="GAM33915.1"/>
    </source>
</evidence>
<dbReference type="InterPro" id="IPR016163">
    <property type="entry name" value="Ald_DH_C"/>
</dbReference>
<protein>
    <recommendedName>
        <fullName evidence="3">aldehyde dehydrogenase (NAD(+))</fullName>
        <ecNumber evidence="3">1.2.1.3</ecNumber>
    </recommendedName>
</protein>
<evidence type="ECO:0000256" key="4">
    <source>
        <dbReference type="ARBA" id="ARBA00049194"/>
    </source>
</evidence>
<sequence>MAPSYPSTLTLPLSDTSLGESAAFPIHNPATGSTITSLIPGSFSTVDTAVLAAEDAFQTSWRWLPPLQRSILLLQCASALDNHATEIAEILTLENGKPYLDALKFDVGFLSACLRYFASILDKLPSEAIDQGSTYTTTFYEPKGVTAAIIPFNWPPIHTAGKLAPALAAGNTIILKPSEQAPLTVIKIVEIINTILPAGVVQVLPAWGPDVPQALVAHPLVKMISFTGSTLAGSKVASTAALKPIPVVLELGGKNAFIVFDDADFERAIRTALDGGFFNKGEACTATSRLLVQRGVYDAFCERLADGVKRLKLGDGMDPATHVGPQVTKAQMENSMKYIEIAKQTPGAKIAAQASLPSDPQLKDGFFVPPTLIRDVKPDMKIAQDEMFGPIVTISAFDTEDEAIEIVNKSRFGLTCCIFSRDSERCFRVSRKVDVGMVFVNNYNRAVLGTPFGGNKDSGYGREHCLETMRSWQNAKFIKQPTGIGKLPEWRGIVDVFGQ</sequence>
<dbReference type="InterPro" id="IPR029510">
    <property type="entry name" value="Ald_DH_CS_GLU"/>
</dbReference>
<comment type="catalytic activity">
    <reaction evidence="4">
        <text>an aldehyde + NAD(+) + H2O = a carboxylate + NADH + 2 H(+)</text>
        <dbReference type="Rhea" id="RHEA:16185"/>
        <dbReference type="ChEBI" id="CHEBI:15377"/>
        <dbReference type="ChEBI" id="CHEBI:15378"/>
        <dbReference type="ChEBI" id="CHEBI:17478"/>
        <dbReference type="ChEBI" id="CHEBI:29067"/>
        <dbReference type="ChEBI" id="CHEBI:57540"/>
        <dbReference type="ChEBI" id="CHEBI:57945"/>
        <dbReference type="EC" id="1.2.1.3"/>
    </reaction>
</comment>
<dbReference type="InterPro" id="IPR016162">
    <property type="entry name" value="Ald_DH_N"/>
</dbReference>
<comment type="similarity">
    <text evidence="1 6">Belongs to the aldehyde dehydrogenase family.</text>
</comment>
<dbReference type="Gene3D" id="3.40.605.10">
    <property type="entry name" value="Aldehyde Dehydrogenase, Chain A, domain 1"/>
    <property type="match status" value="1"/>
</dbReference>
<dbReference type="SUPFAM" id="SSF53720">
    <property type="entry name" value="ALDH-like"/>
    <property type="match status" value="1"/>
</dbReference>
<name>A0A698XLJ8_TALPI</name>
<dbReference type="InterPro" id="IPR016161">
    <property type="entry name" value="Ald_DH/histidinol_DH"/>
</dbReference>
<gene>
    <name evidence="8" type="ORF">TCE0_013f01165</name>
</gene>
<evidence type="ECO:0000256" key="5">
    <source>
        <dbReference type="PROSITE-ProRule" id="PRU10007"/>
    </source>
</evidence>
<dbReference type="Gene3D" id="3.40.309.10">
    <property type="entry name" value="Aldehyde Dehydrogenase, Chain A, domain 2"/>
    <property type="match status" value="1"/>
</dbReference>
<evidence type="ECO:0000256" key="1">
    <source>
        <dbReference type="ARBA" id="ARBA00009986"/>
    </source>
</evidence>
<feature type="active site" evidence="5">
    <location>
        <position position="250"/>
    </location>
</feature>
<dbReference type="PANTHER" id="PTHR11699">
    <property type="entry name" value="ALDEHYDE DEHYDROGENASE-RELATED"/>
    <property type="match status" value="1"/>
</dbReference>
<dbReference type="EC" id="1.2.1.3" evidence="3"/>
<evidence type="ECO:0000313" key="9">
    <source>
        <dbReference type="Proteomes" id="UP000053095"/>
    </source>
</evidence>
<dbReference type="AlphaFoldDB" id="A0A698XLJ8"/>
<reference evidence="9" key="1">
    <citation type="journal article" date="2015" name="Genome Announc.">
        <title>Draft genome sequence of Talaromyces cellulolyticus strain Y-94, a source of lignocellulosic biomass-degrading enzymes.</title>
        <authorList>
            <person name="Fujii T."/>
            <person name="Koike H."/>
            <person name="Sawayama S."/>
            <person name="Yano S."/>
            <person name="Inoue H."/>
        </authorList>
    </citation>
    <scope>NUCLEOTIDE SEQUENCE [LARGE SCALE GENOMIC DNA]</scope>
    <source>
        <strain evidence="9">Y-94</strain>
    </source>
</reference>
<keyword evidence="9" id="KW-1185">Reference proteome</keyword>
<keyword evidence="2 6" id="KW-0560">Oxidoreductase</keyword>
<accession>A0A698XLJ8</accession>
<evidence type="ECO:0000259" key="7">
    <source>
        <dbReference type="Pfam" id="PF00171"/>
    </source>
</evidence>
<dbReference type="PROSITE" id="PS00070">
    <property type="entry name" value="ALDEHYDE_DEHYDR_CYS"/>
    <property type="match status" value="1"/>
</dbReference>
<evidence type="ECO:0000256" key="6">
    <source>
        <dbReference type="RuleBase" id="RU003345"/>
    </source>
</evidence>
<dbReference type="EMBL" id="DF933809">
    <property type="protein sequence ID" value="GAM33915.1"/>
    <property type="molecule type" value="Genomic_DNA"/>
</dbReference>
<dbReference type="InterPro" id="IPR015590">
    <property type="entry name" value="Aldehyde_DH_dom"/>
</dbReference>
<dbReference type="InterPro" id="IPR016160">
    <property type="entry name" value="Ald_DH_CS_CYS"/>
</dbReference>
<evidence type="ECO:0000256" key="3">
    <source>
        <dbReference type="ARBA" id="ARBA00024226"/>
    </source>
</evidence>
<proteinExistence type="inferred from homology"/>
<dbReference type="FunFam" id="3.40.309.10:FF:000012">
    <property type="entry name" value="Betaine aldehyde dehydrogenase"/>
    <property type="match status" value="1"/>
</dbReference>
<dbReference type="GO" id="GO:0004029">
    <property type="term" value="F:aldehyde dehydrogenase (NAD+) activity"/>
    <property type="evidence" value="ECO:0007669"/>
    <property type="project" value="UniProtKB-EC"/>
</dbReference>
<dbReference type="Pfam" id="PF00171">
    <property type="entry name" value="Aldedh"/>
    <property type="match status" value="1"/>
</dbReference>
<feature type="domain" description="Aldehyde dehydrogenase" evidence="7">
    <location>
        <begin position="21"/>
        <end position="477"/>
    </location>
</feature>
<organism evidence="8 9">
    <name type="scientific">Talaromyces pinophilus</name>
    <name type="common">Penicillium pinophilum</name>
    <dbReference type="NCBI Taxonomy" id="128442"/>
    <lineage>
        <taxon>Eukaryota</taxon>
        <taxon>Fungi</taxon>
        <taxon>Dikarya</taxon>
        <taxon>Ascomycota</taxon>
        <taxon>Pezizomycotina</taxon>
        <taxon>Eurotiomycetes</taxon>
        <taxon>Eurotiomycetidae</taxon>
        <taxon>Eurotiales</taxon>
        <taxon>Trichocomaceae</taxon>
        <taxon>Talaromyces</taxon>
        <taxon>Talaromyces sect. Talaromyces</taxon>
    </lineage>
</organism>
<dbReference type="PROSITE" id="PS00687">
    <property type="entry name" value="ALDEHYDE_DEHYDR_GLU"/>
    <property type="match status" value="1"/>
</dbReference>
<evidence type="ECO:0000256" key="2">
    <source>
        <dbReference type="ARBA" id="ARBA00023002"/>
    </source>
</evidence>